<protein>
    <recommendedName>
        <fullName evidence="7">Ribonuclease P protein component 3</fullName>
        <shortName evidence="7">RNase P component 3</shortName>
        <ecNumber evidence="7">3.1.26.5</ecNumber>
    </recommendedName>
    <alternativeName>
        <fullName evidence="7">Rpp30</fullName>
    </alternativeName>
</protein>
<keyword evidence="9" id="KW-1185">Reference proteome</keyword>
<keyword evidence="4 7" id="KW-0540">Nuclease</keyword>
<reference key="1">
    <citation type="submission" date="2009-08" db="EMBL/GenBank/DDBJ databases">
        <title>The genome sequence of Methanothermobacter marburgensis.</title>
        <authorList>
            <person name="Kaster A."/>
            <person name="Seedorf H."/>
            <person name="Goenrich M."/>
            <person name="Wiezer A."/>
            <person name="Liesegang H."/>
            <person name="Thauer R."/>
            <person name="Gottschalk G."/>
        </authorList>
    </citation>
    <scope>NUCLEOTIDE SEQUENCE</scope>
    <source>
        <strain>Marburg</strain>
    </source>
</reference>
<comment type="function">
    <text evidence="7">Part of ribonuclease P, a protein complex that generates mature tRNA molecules by cleaving their 5'-ends.</text>
</comment>
<keyword evidence="3 7" id="KW-0819">tRNA processing</keyword>
<dbReference type="GO" id="GO:0003723">
    <property type="term" value="F:RNA binding"/>
    <property type="evidence" value="ECO:0007669"/>
    <property type="project" value="TreeGrafter"/>
</dbReference>
<accession>D9PWS1</accession>
<dbReference type="GO" id="GO:0030677">
    <property type="term" value="C:ribonuclease P complex"/>
    <property type="evidence" value="ECO:0007669"/>
    <property type="project" value="UniProtKB-UniRule"/>
</dbReference>
<name>D9PWS1_METTM</name>
<proteinExistence type="inferred from homology"/>
<gene>
    <name evidence="7 8" type="primary">rnp3</name>
    <name evidence="8" type="ordered locus">MTBMA_c10750</name>
</gene>
<evidence type="ECO:0000313" key="8">
    <source>
        <dbReference type="EMBL" id="ADL58669.1"/>
    </source>
</evidence>
<evidence type="ECO:0000256" key="3">
    <source>
        <dbReference type="ARBA" id="ARBA00022694"/>
    </source>
</evidence>
<comment type="similarity">
    <text evidence="1 7">Belongs to the eukaryotic/archaeal RNase P protein component 3 family.</text>
</comment>
<dbReference type="PANTHER" id="PTHR13031">
    <property type="entry name" value="RIBONUCLEASE P SUBUNIT P30"/>
    <property type="match status" value="1"/>
</dbReference>
<evidence type="ECO:0000256" key="2">
    <source>
        <dbReference type="ARBA" id="ARBA00022490"/>
    </source>
</evidence>
<dbReference type="InterPro" id="IPR002738">
    <property type="entry name" value="RNase_P_p30"/>
</dbReference>
<organism evidence="8 9">
    <name type="scientific">Methanothermobacter marburgensis (strain ATCC BAA-927 / DSM 2133 / JCM 14651 / NBRC 100331 / OCM 82 / Marburg)</name>
    <name type="common">Methanobacterium thermoautotrophicum</name>
    <dbReference type="NCBI Taxonomy" id="79929"/>
    <lineage>
        <taxon>Archaea</taxon>
        <taxon>Methanobacteriati</taxon>
        <taxon>Methanobacteriota</taxon>
        <taxon>Methanomada group</taxon>
        <taxon>Methanobacteria</taxon>
        <taxon>Methanobacteriales</taxon>
        <taxon>Methanobacteriaceae</taxon>
        <taxon>Methanothermobacter</taxon>
    </lineage>
</organism>
<dbReference type="Proteomes" id="UP000000345">
    <property type="component" value="Chromosome"/>
</dbReference>
<evidence type="ECO:0000256" key="4">
    <source>
        <dbReference type="ARBA" id="ARBA00022722"/>
    </source>
</evidence>
<dbReference type="KEGG" id="mmg:MTBMA_c10750"/>
<keyword evidence="6 7" id="KW-0378">Hydrolase</keyword>
<reference evidence="8 9" key="2">
    <citation type="journal article" date="2010" name="J. Bacteriol.">
        <title>Complete genome sequence of Methanothermobacter marburgensis, a methanoarchaeon model organism.</title>
        <authorList>
            <person name="Liesegang H."/>
            <person name="Kaster A.K."/>
            <person name="Wiezer A."/>
            <person name="Goenrich M."/>
            <person name="Wollherr A."/>
            <person name="Seedorf H."/>
            <person name="Gottschalk G."/>
            <person name="Thauer R.K."/>
        </authorList>
    </citation>
    <scope>NUCLEOTIDE SEQUENCE [LARGE SCALE GENOMIC DNA]</scope>
    <source>
        <strain evidence="9">ATCC BAA-927 / DSM 2133 / JCM 14651 / NBRC 100331 / OCM 82 / Marburg</strain>
    </source>
</reference>
<dbReference type="Gene3D" id="3.20.20.140">
    <property type="entry name" value="Metal-dependent hydrolases"/>
    <property type="match status" value="1"/>
</dbReference>
<dbReference type="HAMAP" id="MF_00756">
    <property type="entry name" value="RNase_P_3"/>
    <property type="match status" value="1"/>
</dbReference>
<dbReference type="PaxDb" id="79929-MTBMA_c10750"/>
<dbReference type="STRING" id="79929.MTBMA_c10750"/>
<dbReference type="RefSeq" id="WP_013295892.1">
    <property type="nucleotide sequence ID" value="NC_014408.1"/>
</dbReference>
<dbReference type="AlphaFoldDB" id="D9PWS1"/>
<evidence type="ECO:0000256" key="1">
    <source>
        <dbReference type="ARBA" id="ARBA00007331"/>
    </source>
</evidence>
<dbReference type="GeneID" id="77399851"/>
<comment type="subunit">
    <text evidence="7">Consists of a catalytic RNA component and at least 4-5 protein subunits.</text>
</comment>
<dbReference type="GO" id="GO:0005737">
    <property type="term" value="C:cytoplasm"/>
    <property type="evidence" value="ECO:0007669"/>
    <property type="project" value="UniProtKB-SubCell"/>
</dbReference>
<evidence type="ECO:0000256" key="5">
    <source>
        <dbReference type="ARBA" id="ARBA00022759"/>
    </source>
</evidence>
<dbReference type="Pfam" id="PF01876">
    <property type="entry name" value="RNase_P_p30"/>
    <property type="match status" value="1"/>
</dbReference>
<keyword evidence="5 7" id="KW-0255">Endonuclease</keyword>
<dbReference type="SUPFAM" id="SSF89550">
    <property type="entry name" value="PHP domain-like"/>
    <property type="match status" value="1"/>
</dbReference>
<dbReference type="OrthoDB" id="85765at2157"/>
<dbReference type="NCBIfam" id="NF046111">
    <property type="entry name" value="RNaseP3Mthb"/>
    <property type="match status" value="1"/>
</dbReference>
<dbReference type="EC" id="3.1.26.5" evidence="7"/>
<dbReference type="HOGENOM" id="CLU_074509_0_0_2"/>
<dbReference type="EMBL" id="CP001710">
    <property type="protein sequence ID" value="ADL58669.1"/>
    <property type="molecule type" value="Genomic_DNA"/>
</dbReference>
<comment type="subcellular location">
    <subcellularLocation>
        <location evidence="7">Cytoplasm</location>
    </subcellularLocation>
</comment>
<dbReference type="PANTHER" id="PTHR13031:SF0">
    <property type="entry name" value="RIBONUCLEASE P PROTEIN SUBUNIT P30"/>
    <property type="match status" value="1"/>
</dbReference>
<evidence type="ECO:0000256" key="7">
    <source>
        <dbReference type="HAMAP-Rule" id="MF_00756"/>
    </source>
</evidence>
<dbReference type="InterPro" id="IPR016195">
    <property type="entry name" value="Pol/histidinol_Pase-like"/>
</dbReference>
<sequence length="295" mass="33552">MKFFDFKEDARISGSSRQMKFFDFKEDARISGSSRQMKFFDFKEDARISGSSRQMKFFDFHIQAGDHDFSLRLLAEASRLGYQGAVLVCSDETYSRLQPEIELLRDNPAISGLEVAAGVMINASNPQDMRRKVNRFRRKADVVYVSGGDLKVNRAACENPRVDVLSAPYSSRRDAGMNHVLAREAARNRVAVELVTTDIMGSWLKVRARVLEYFRDILKLHRKFDFPLLLSSRASSIYDLRTPRDLMNLAGCFGMSTREAGRALSSTPSSIIEYSRKRSLMIADGVRLVEDEEED</sequence>
<dbReference type="GO" id="GO:0004526">
    <property type="term" value="F:ribonuclease P activity"/>
    <property type="evidence" value="ECO:0007669"/>
    <property type="project" value="UniProtKB-UniRule"/>
</dbReference>
<evidence type="ECO:0000256" key="6">
    <source>
        <dbReference type="ARBA" id="ARBA00022801"/>
    </source>
</evidence>
<keyword evidence="2 7" id="KW-0963">Cytoplasm</keyword>
<dbReference type="InterPro" id="IPR023539">
    <property type="entry name" value="RNase_P_comp-3_arc"/>
</dbReference>
<comment type="catalytic activity">
    <reaction evidence="7">
        <text>Endonucleolytic cleavage of RNA, removing 5'-extranucleotides from tRNA precursor.</text>
        <dbReference type="EC" id="3.1.26.5"/>
    </reaction>
</comment>
<dbReference type="GO" id="GO:0001682">
    <property type="term" value="P:tRNA 5'-leader removal"/>
    <property type="evidence" value="ECO:0007669"/>
    <property type="project" value="UniProtKB-UniRule"/>
</dbReference>
<evidence type="ECO:0000313" key="9">
    <source>
        <dbReference type="Proteomes" id="UP000000345"/>
    </source>
</evidence>